<proteinExistence type="predicted"/>
<accession>A0AAP9WFK3</accession>
<gene>
    <name evidence="1" type="ORF">Lepto782_23675</name>
</gene>
<keyword evidence="1" id="KW-0614">Plasmid</keyword>
<dbReference type="EMBL" id="CP043889">
    <property type="protein sequence ID" value="QOI45177.1"/>
    <property type="molecule type" value="Genomic_DNA"/>
</dbReference>
<sequence length="105" mass="12114">MITHTMITTQEAKLEKFCLTYINQACEKFGKQSLSQQIASEPFVQKHGSGDQYLDIMLGRYYESKRHRKSNIDKLLEICGRISKLDNTPLTGNMSHSYHTKDKTN</sequence>
<organism evidence="1 2">
    <name type="scientific">Leptospira interrogans serovar Canicola</name>
    <dbReference type="NCBI Taxonomy" id="211880"/>
    <lineage>
        <taxon>Bacteria</taxon>
        <taxon>Pseudomonadati</taxon>
        <taxon>Spirochaetota</taxon>
        <taxon>Spirochaetia</taxon>
        <taxon>Leptospirales</taxon>
        <taxon>Leptospiraceae</taxon>
        <taxon>Leptospira</taxon>
    </lineage>
</organism>
<reference evidence="1" key="1">
    <citation type="submission" date="2019-09" db="EMBL/GenBank/DDBJ databases">
        <title>Comparative Genomics of Leptospira interrogans Reveals Genome Plasticity - A Common Adaptive Strategy for Survival in Various Hosts.</title>
        <authorList>
            <person name="Ramli S.R."/>
            <person name="Bunk B."/>
            <person name="Goris M."/>
            <person name="Bhuju S."/>
            <person name="Jarek M."/>
            <person name="Sproer C."/>
            <person name="Mustakim S."/>
            <person name="Strommenger B."/>
            <person name="Pessler F."/>
        </authorList>
    </citation>
    <scope>NUCLEOTIDE SEQUENCE</scope>
    <source>
        <strain evidence="1">782</strain>
        <plasmid evidence="1">p5</plasmid>
    </source>
</reference>
<name>A0AAP9WFK3_LEPIR</name>
<evidence type="ECO:0000313" key="2">
    <source>
        <dbReference type="Proteomes" id="UP000663124"/>
    </source>
</evidence>
<protein>
    <submittedName>
        <fullName evidence="1">Uncharacterized protein</fullName>
    </submittedName>
</protein>
<dbReference type="AlphaFoldDB" id="A0AAP9WFK3"/>
<dbReference type="Proteomes" id="UP000663124">
    <property type="component" value="Plasmid p5"/>
</dbReference>
<evidence type="ECO:0000313" key="1">
    <source>
        <dbReference type="EMBL" id="QOI45177.1"/>
    </source>
</evidence>
<geneLocation type="plasmid" evidence="1 2">
    <name>p5</name>
</geneLocation>